<keyword evidence="1" id="KW-1133">Transmembrane helix</keyword>
<gene>
    <name evidence="5" type="ORF">BJ975_001420</name>
    <name evidence="3" type="ORF">IDH50_10470</name>
    <name evidence="4" type="ORF">IDH50_13290</name>
</gene>
<evidence type="ECO:0000313" key="3">
    <source>
        <dbReference type="EMBL" id="MBD1270655.1"/>
    </source>
</evidence>
<evidence type="ECO:0000313" key="4">
    <source>
        <dbReference type="EMBL" id="MBD1271213.1"/>
    </source>
</evidence>
<organism evidence="3 7">
    <name type="scientific">Aeromicrobium tamlense</name>
    <dbReference type="NCBI Taxonomy" id="375541"/>
    <lineage>
        <taxon>Bacteria</taxon>
        <taxon>Bacillati</taxon>
        <taxon>Actinomycetota</taxon>
        <taxon>Actinomycetes</taxon>
        <taxon>Propionibacteriales</taxon>
        <taxon>Nocardioidaceae</taxon>
        <taxon>Aeromicrobium</taxon>
    </lineage>
</organism>
<comment type="caution">
    <text evidence="3">The sequence shown here is derived from an EMBL/GenBank/DDBJ whole genome shotgun (WGS) entry which is preliminary data.</text>
</comment>
<reference evidence="5 6" key="1">
    <citation type="submission" date="2020-07" db="EMBL/GenBank/DDBJ databases">
        <title>Sequencing the genomes of 1000 actinobacteria strains.</title>
        <authorList>
            <person name="Klenk H.-P."/>
        </authorList>
    </citation>
    <scope>NUCLEOTIDE SEQUENCE [LARGE SCALE GENOMIC DNA]</scope>
    <source>
        <strain evidence="5 6">DSM 19087</strain>
    </source>
</reference>
<reference evidence="3" key="2">
    <citation type="submission" date="2020-09" db="EMBL/GenBank/DDBJ databases">
        <title>Novel species in genus Aeromicrobium.</title>
        <authorList>
            <person name="Zhang G."/>
        </authorList>
    </citation>
    <scope>NUCLEOTIDE SEQUENCE</scope>
    <source>
        <strain evidence="3">SSW1-57</strain>
    </source>
</reference>
<accession>A0A8I0FXB2</accession>
<evidence type="ECO:0000259" key="2">
    <source>
        <dbReference type="Pfam" id="PF10756"/>
    </source>
</evidence>
<dbReference type="Proteomes" id="UP000587211">
    <property type="component" value="Unassembled WGS sequence"/>
</dbReference>
<dbReference type="Proteomes" id="UP000659061">
    <property type="component" value="Unassembled WGS sequence"/>
</dbReference>
<keyword evidence="1" id="KW-0472">Membrane</keyword>
<evidence type="ECO:0000313" key="6">
    <source>
        <dbReference type="Proteomes" id="UP000587211"/>
    </source>
</evidence>
<evidence type="ECO:0000313" key="7">
    <source>
        <dbReference type="Proteomes" id="UP000659061"/>
    </source>
</evidence>
<keyword evidence="6" id="KW-1185">Reference proteome</keyword>
<proteinExistence type="predicted"/>
<feature type="domain" description="Low molecular weight protein antigen 6 PH" evidence="2">
    <location>
        <begin position="68"/>
        <end position="131"/>
    </location>
</feature>
<protein>
    <submittedName>
        <fullName evidence="3">PH domain-containing protein</fullName>
    </submittedName>
</protein>
<name>A0A8I0FXB2_9ACTN</name>
<dbReference type="AlphaFoldDB" id="A0A8I0FXB2"/>
<dbReference type="EMBL" id="JACWMT010000003">
    <property type="protein sequence ID" value="MBD1271213.1"/>
    <property type="molecule type" value="Genomic_DNA"/>
</dbReference>
<dbReference type="InterPro" id="IPR019692">
    <property type="entry name" value="CFP-6_PH"/>
</dbReference>
<evidence type="ECO:0000256" key="1">
    <source>
        <dbReference type="SAM" id="Phobius"/>
    </source>
</evidence>
<sequence>MSESTRRTFRPTGVILVMWAAAVVLAILALVIGLRLPEDYKFTTSQTVTIWVLIGFVALFALFVTLSRVTADEQGLTFVNGWRRRSLAWDEIALVSMRPGAPWPTLETKDGQRFALFAIQGSEGDPARAAVSWLSGHVR</sequence>
<dbReference type="RefSeq" id="WP_179424492.1">
    <property type="nucleotide sequence ID" value="NZ_BAAAMP010000001.1"/>
</dbReference>
<dbReference type="EMBL" id="JACWMT010000002">
    <property type="protein sequence ID" value="MBD1270655.1"/>
    <property type="molecule type" value="Genomic_DNA"/>
</dbReference>
<dbReference type="Pfam" id="PF10756">
    <property type="entry name" value="bPH_6"/>
    <property type="match status" value="1"/>
</dbReference>
<keyword evidence="1" id="KW-0812">Transmembrane</keyword>
<dbReference type="EMBL" id="JACBZN010000001">
    <property type="protein sequence ID" value="NYI38045.1"/>
    <property type="molecule type" value="Genomic_DNA"/>
</dbReference>
<feature type="transmembrane region" description="Helical" evidence="1">
    <location>
        <begin position="48"/>
        <end position="66"/>
    </location>
</feature>
<feature type="transmembrane region" description="Helical" evidence="1">
    <location>
        <begin position="12"/>
        <end position="36"/>
    </location>
</feature>
<evidence type="ECO:0000313" key="5">
    <source>
        <dbReference type="EMBL" id="NYI38045.1"/>
    </source>
</evidence>